<keyword evidence="13" id="KW-1185">Reference proteome</keyword>
<dbReference type="Proteomes" id="UP000515145">
    <property type="component" value="Chromosome 4"/>
</dbReference>
<keyword evidence="4 10" id="KW-0378">Hydrolase</keyword>
<dbReference type="CDD" id="cd00190">
    <property type="entry name" value="Tryp_SPc"/>
    <property type="match status" value="1"/>
</dbReference>
<evidence type="ECO:0000256" key="7">
    <source>
        <dbReference type="ARBA" id="ARBA00023157"/>
    </source>
</evidence>
<evidence type="ECO:0000256" key="2">
    <source>
        <dbReference type="ARBA" id="ARBA00022670"/>
    </source>
</evidence>
<dbReference type="RefSeq" id="XP_028259497.1">
    <property type="nucleotide sequence ID" value="XM_028403696.1"/>
</dbReference>
<evidence type="ECO:0000256" key="9">
    <source>
        <dbReference type="ARBA" id="ARBA00038868"/>
    </source>
</evidence>
<dbReference type="EC" id="3.4.21.4" evidence="9"/>
<dbReference type="AlphaFoldDB" id="A0A6P7I9B3"/>
<keyword evidence="5 10" id="KW-0720">Serine protease</keyword>
<accession>A0A6P7I9B3</accession>
<dbReference type="OrthoDB" id="5565075at2759"/>
<evidence type="ECO:0000313" key="13">
    <source>
        <dbReference type="Proteomes" id="UP000515145"/>
    </source>
</evidence>
<dbReference type="PROSITE" id="PS00135">
    <property type="entry name" value="TRYPSIN_SER"/>
    <property type="match status" value="1"/>
</dbReference>
<dbReference type="InterPro" id="IPR018114">
    <property type="entry name" value="TRYPSIN_HIS"/>
</dbReference>
<dbReference type="SUPFAM" id="SSF50494">
    <property type="entry name" value="Trypsin-like serine proteases"/>
    <property type="match status" value="1"/>
</dbReference>
<dbReference type="PANTHER" id="PTHR24271:SF81">
    <property type="entry name" value="GRANZYME B"/>
    <property type="match status" value="1"/>
</dbReference>
<evidence type="ECO:0000256" key="8">
    <source>
        <dbReference type="ARBA" id="ARBA00036320"/>
    </source>
</evidence>
<dbReference type="PRINTS" id="PR00722">
    <property type="entry name" value="CHYMOTRYPSIN"/>
</dbReference>
<protein>
    <recommendedName>
        <fullName evidence="9">trypsin</fullName>
        <ecNumber evidence="9">3.4.21.4</ecNumber>
    </recommendedName>
</protein>
<dbReference type="SMART" id="SM00020">
    <property type="entry name" value="Tryp_SPc"/>
    <property type="match status" value="1"/>
</dbReference>
<dbReference type="InterPro" id="IPR043504">
    <property type="entry name" value="Peptidase_S1_PA_chymotrypsin"/>
</dbReference>
<dbReference type="InterPro" id="IPR001254">
    <property type="entry name" value="Trypsin_dom"/>
</dbReference>
<dbReference type="InterPro" id="IPR033116">
    <property type="entry name" value="TRYPSIN_SER"/>
</dbReference>
<dbReference type="GO" id="GO:0006508">
    <property type="term" value="P:proteolysis"/>
    <property type="evidence" value="ECO:0007669"/>
    <property type="project" value="UniProtKB-KW"/>
</dbReference>
<evidence type="ECO:0000256" key="4">
    <source>
        <dbReference type="ARBA" id="ARBA00022801"/>
    </source>
</evidence>
<evidence type="ECO:0000256" key="6">
    <source>
        <dbReference type="ARBA" id="ARBA00023145"/>
    </source>
</evidence>
<dbReference type="FunFam" id="2.40.10.10:FF:000005">
    <property type="entry name" value="Serine protease 37"/>
    <property type="match status" value="1"/>
</dbReference>
<comment type="catalytic activity">
    <reaction evidence="8">
        <text>Preferential cleavage: Arg-|-Xaa, Lys-|-Xaa.</text>
        <dbReference type="EC" id="3.4.21.4"/>
    </reaction>
</comment>
<keyword evidence="2 10" id="KW-0645">Protease</keyword>
<dbReference type="Pfam" id="PF00089">
    <property type="entry name" value="Trypsin"/>
    <property type="match status" value="1"/>
</dbReference>
<dbReference type="GO" id="GO:0005576">
    <property type="term" value="C:extracellular region"/>
    <property type="evidence" value="ECO:0007669"/>
    <property type="project" value="UniProtKB-SubCell"/>
</dbReference>
<dbReference type="GeneID" id="114434440"/>
<evidence type="ECO:0000313" key="14">
    <source>
        <dbReference type="RefSeq" id="XP_028259497.1"/>
    </source>
</evidence>
<evidence type="ECO:0000256" key="11">
    <source>
        <dbReference type="SAM" id="SignalP"/>
    </source>
</evidence>
<dbReference type="InterPro" id="IPR009003">
    <property type="entry name" value="Peptidase_S1_PA"/>
</dbReference>
<dbReference type="PANTHER" id="PTHR24271">
    <property type="entry name" value="KALLIKREIN-RELATED"/>
    <property type="match status" value="1"/>
</dbReference>
<dbReference type="FunCoup" id="A0A6P7I9B3">
    <property type="interactions" value="6"/>
</dbReference>
<evidence type="ECO:0000256" key="5">
    <source>
        <dbReference type="ARBA" id="ARBA00022825"/>
    </source>
</evidence>
<dbReference type="PROSITE" id="PS50240">
    <property type="entry name" value="TRYPSIN_DOM"/>
    <property type="match status" value="1"/>
</dbReference>
<feature type="domain" description="Peptidase S1" evidence="12">
    <location>
        <begin position="25"/>
        <end position="234"/>
    </location>
</feature>
<keyword evidence="6" id="KW-0865">Zymogen</keyword>
<gene>
    <name evidence="14" type="primary">LOC114434440</name>
</gene>
<organism evidence="13 14">
    <name type="scientific">Parambassis ranga</name>
    <name type="common">Indian glassy fish</name>
    <dbReference type="NCBI Taxonomy" id="210632"/>
    <lineage>
        <taxon>Eukaryota</taxon>
        <taxon>Metazoa</taxon>
        <taxon>Chordata</taxon>
        <taxon>Craniata</taxon>
        <taxon>Vertebrata</taxon>
        <taxon>Euteleostomi</taxon>
        <taxon>Actinopterygii</taxon>
        <taxon>Neopterygii</taxon>
        <taxon>Teleostei</taxon>
        <taxon>Neoteleostei</taxon>
        <taxon>Acanthomorphata</taxon>
        <taxon>Ovalentaria</taxon>
        <taxon>Ambassidae</taxon>
        <taxon>Parambassis</taxon>
    </lineage>
</organism>
<evidence type="ECO:0000256" key="1">
    <source>
        <dbReference type="ARBA" id="ARBA00004239"/>
    </source>
</evidence>
<dbReference type="PROSITE" id="PS00134">
    <property type="entry name" value="TRYPSIN_HIS"/>
    <property type="match status" value="1"/>
</dbReference>
<evidence type="ECO:0000256" key="3">
    <source>
        <dbReference type="ARBA" id="ARBA00022729"/>
    </source>
</evidence>
<feature type="signal peptide" evidence="11">
    <location>
        <begin position="1"/>
        <end position="22"/>
    </location>
</feature>
<evidence type="ECO:0000259" key="12">
    <source>
        <dbReference type="PROSITE" id="PS50240"/>
    </source>
</evidence>
<evidence type="ECO:0000256" key="10">
    <source>
        <dbReference type="RuleBase" id="RU363034"/>
    </source>
</evidence>
<dbReference type="InParanoid" id="A0A6P7I9B3"/>
<comment type="subcellular location">
    <subcellularLocation>
        <location evidence="1">Secreted</location>
        <location evidence="1">Extracellular space</location>
    </subcellularLocation>
</comment>
<sequence>MFFRCEVAVLMLALTLDGQVHTGEVIGGREAQAHSRPYMVLLQRHMQDSRIKHCGGFLLSEDYVMTAAHCQAKTFNVLLGLHDIHNRVDVQSLSVEQSFPHKGYNVTDLRNDIMLLKLSSKAQINNNVNPIALAGQDDFGLPESCSVSGWGRTENSPYMSVKLMEVNVTLIEDQRCPKQRFYCSEGETGPGEGDSGGPLVCEGMAYGVVSGKRKTTSKYTKIPDYRDWADCVMKNKAKC</sequence>
<dbReference type="Gene3D" id="2.40.10.10">
    <property type="entry name" value="Trypsin-like serine proteases"/>
    <property type="match status" value="2"/>
</dbReference>
<dbReference type="GO" id="GO:0004252">
    <property type="term" value="F:serine-type endopeptidase activity"/>
    <property type="evidence" value="ECO:0007669"/>
    <property type="project" value="UniProtKB-EC"/>
</dbReference>
<feature type="chain" id="PRO_5027566594" description="trypsin" evidence="11">
    <location>
        <begin position="23"/>
        <end position="239"/>
    </location>
</feature>
<keyword evidence="7" id="KW-1015">Disulfide bond</keyword>
<proteinExistence type="predicted"/>
<keyword evidence="3 11" id="KW-0732">Signal</keyword>
<name>A0A6P7I9B3_9TELE</name>
<reference evidence="14" key="1">
    <citation type="submission" date="2025-08" db="UniProtKB">
        <authorList>
            <consortium name="RefSeq"/>
        </authorList>
    </citation>
    <scope>IDENTIFICATION</scope>
</reference>
<dbReference type="InterPro" id="IPR001314">
    <property type="entry name" value="Peptidase_S1A"/>
</dbReference>